<organism evidence="1 2">
    <name type="scientific">Enterococcus casseliflavus</name>
    <name type="common">Enterococcus flavescens</name>
    <dbReference type="NCBI Taxonomy" id="37734"/>
    <lineage>
        <taxon>Bacteria</taxon>
        <taxon>Bacillati</taxon>
        <taxon>Bacillota</taxon>
        <taxon>Bacilli</taxon>
        <taxon>Lactobacillales</taxon>
        <taxon>Enterococcaceae</taxon>
        <taxon>Enterococcus</taxon>
    </lineage>
</organism>
<gene>
    <name evidence="1" type="ORF">DW084_14565</name>
</gene>
<accession>A0A415EPF6</accession>
<comment type="caution">
    <text evidence="1">The sequence shown here is derived from an EMBL/GenBank/DDBJ whole genome shotgun (WGS) entry which is preliminary data.</text>
</comment>
<protein>
    <submittedName>
        <fullName evidence="1">Uncharacterized protein</fullName>
    </submittedName>
</protein>
<evidence type="ECO:0000313" key="1">
    <source>
        <dbReference type="EMBL" id="RHK05227.1"/>
    </source>
</evidence>
<dbReference type="Proteomes" id="UP000286288">
    <property type="component" value="Unassembled WGS sequence"/>
</dbReference>
<sequence length="151" mass="17311">MRITDITELFCTSSPNSYLTNDKYGLIANFEETLVLNEQLTLENATMFLFPPKSQLDFATPLVEGSSLVLLFDLPPEYTAEELLQVPLSIDKTDQLFLTQLQDNLRKQRFIKRGKPDLLYDFEIGAYFNALIKSAESCLFSLLNRAQEKRC</sequence>
<proteinExistence type="predicted"/>
<name>A0A415EPF6_ENTCA</name>
<evidence type="ECO:0000313" key="2">
    <source>
        <dbReference type="Proteomes" id="UP000286288"/>
    </source>
</evidence>
<dbReference type="AlphaFoldDB" id="A0A415EPF6"/>
<reference evidence="1 2" key="1">
    <citation type="submission" date="2018-08" db="EMBL/GenBank/DDBJ databases">
        <title>A genome reference for cultivated species of the human gut microbiota.</title>
        <authorList>
            <person name="Zou Y."/>
            <person name="Xue W."/>
            <person name="Luo G."/>
        </authorList>
    </citation>
    <scope>NUCLEOTIDE SEQUENCE [LARGE SCALE GENOMIC DNA]</scope>
    <source>
        <strain evidence="1 2">AF48-16</strain>
    </source>
</reference>
<dbReference type="EMBL" id="QRMZ01000022">
    <property type="protein sequence ID" value="RHK05227.1"/>
    <property type="molecule type" value="Genomic_DNA"/>
</dbReference>